<evidence type="ECO:0000256" key="1">
    <source>
        <dbReference type="ARBA" id="ARBA00001933"/>
    </source>
</evidence>
<dbReference type="PROSITE" id="PS00600">
    <property type="entry name" value="AA_TRANSFER_CLASS_3"/>
    <property type="match status" value="1"/>
</dbReference>
<dbReference type="FunFam" id="3.40.640.10:FF:000013">
    <property type="entry name" value="4-aminobutyrate aminotransferase"/>
    <property type="match status" value="1"/>
</dbReference>
<dbReference type="InterPro" id="IPR015421">
    <property type="entry name" value="PyrdxlP-dep_Trfase_major"/>
</dbReference>
<dbReference type="GO" id="GO:0030170">
    <property type="term" value="F:pyridoxal phosphate binding"/>
    <property type="evidence" value="ECO:0007669"/>
    <property type="project" value="InterPro"/>
</dbReference>
<name>A0A6S9GZS9_9STRA</name>
<organism evidence="7">
    <name type="scientific">Ditylum brightwellii</name>
    <dbReference type="NCBI Taxonomy" id="49249"/>
    <lineage>
        <taxon>Eukaryota</taxon>
        <taxon>Sar</taxon>
        <taxon>Stramenopiles</taxon>
        <taxon>Ochrophyta</taxon>
        <taxon>Bacillariophyta</taxon>
        <taxon>Mediophyceae</taxon>
        <taxon>Lithodesmiophycidae</taxon>
        <taxon>Lithodesmiales</taxon>
        <taxon>Lithodesmiaceae</taxon>
        <taxon>Ditylum</taxon>
    </lineage>
</organism>
<evidence type="ECO:0000256" key="2">
    <source>
        <dbReference type="ARBA" id="ARBA00008954"/>
    </source>
</evidence>
<keyword evidence="5 6" id="KW-0663">Pyridoxal phosphate</keyword>
<evidence type="ECO:0000256" key="4">
    <source>
        <dbReference type="ARBA" id="ARBA00022679"/>
    </source>
</evidence>
<dbReference type="GO" id="GO:0042802">
    <property type="term" value="F:identical protein binding"/>
    <property type="evidence" value="ECO:0007669"/>
    <property type="project" value="TreeGrafter"/>
</dbReference>
<accession>A0A6S9GZS9</accession>
<evidence type="ECO:0000256" key="3">
    <source>
        <dbReference type="ARBA" id="ARBA00022576"/>
    </source>
</evidence>
<dbReference type="PANTHER" id="PTHR11986">
    <property type="entry name" value="AMINOTRANSFERASE CLASS III"/>
    <property type="match status" value="1"/>
</dbReference>
<keyword evidence="3" id="KW-0032">Aminotransferase</keyword>
<evidence type="ECO:0008006" key="8">
    <source>
        <dbReference type="Google" id="ProtNLM"/>
    </source>
</evidence>
<dbReference type="AlphaFoldDB" id="A0A6S9GZS9"/>
<dbReference type="SUPFAM" id="SSF53383">
    <property type="entry name" value="PLP-dependent transferases"/>
    <property type="match status" value="1"/>
</dbReference>
<dbReference type="InterPro" id="IPR015424">
    <property type="entry name" value="PyrdxlP-dep_Trfase"/>
</dbReference>
<proteinExistence type="inferred from homology"/>
<dbReference type="InterPro" id="IPR049704">
    <property type="entry name" value="Aminotrans_3_PPA_site"/>
</dbReference>
<sequence length="417" mass="44797">MASAKSSITRGVGRMADVIITRGRGSYVETSCGNRLLDFTTGIGVTSCGHSHPRVVEAAQKQCSEIVHAQVNIAYHDKMLELTDILIPSLPKGLDTIFYGTTGAEAVENAVKMARAYTGKHSTVVFRGGYHGRTFGTMGMTTSSRIYRQKFGPLLSGIHVTPFPYEYHGVTSDIAMKALEEMFKEVLHEDDVAAIVIEPVLGEGGYVPAPPDFLKRLKDFASQRDILLICDEVQTGFGRTGSLFSCDSDYYGNDAVPDILTMAKGIASGFPISAVATRRKISDALEPGMLGGTYSGNAVACAAAIATQKVIADENLVENSAKKGERLMENLRQIQSQTNGLIGDVRGLGCMIGVEFTDAAPSGIKPLLSQSCLDNGMLLLGCSTYDVMRFIPPLNVSDDDIDKGSEIFEKAIKLLSQ</sequence>
<dbReference type="InterPro" id="IPR050103">
    <property type="entry name" value="Class-III_PLP-dep_AT"/>
</dbReference>
<dbReference type="Gene3D" id="3.90.1150.10">
    <property type="entry name" value="Aspartate Aminotransferase, domain 1"/>
    <property type="match status" value="1"/>
</dbReference>
<dbReference type="InterPro" id="IPR015422">
    <property type="entry name" value="PyrdxlP-dep_Trfase_small"/>
</dbReference>
<gene>
    <name evidence="7" type="ORF">DBRI00130_LOCUS37411</name>
</gene>
<dbReference type="Pfam" id="PF00202">
    <property type="entry name" value="Aminotran_3"/>
    <property type="match status" value="1"/>
</dbReference>
<evidence type="ECO:0000313" key="7">
    <source>
        <dbReference type="EMBL" id="CAE4649813.1"/>
    </source>
</evidence>
<comment type="cofactor">
    <cofactor evidence="1">
        <name>pyridoxal 5'-phosphate</name>
        <dbReference type="ChEBI" id="CHEBI:597326"/>
    </cofactor>
</comment>
<dbReference type="Gene3D" id="3.40.640.10">
    <property type="entry name" value="Type I PLP-dependent aspartate aminotransferase-like (Major domain)"/>
    <property type="match status" value="1"/>
</dbReference>
<dbReference type="InterPro" id="IPR005814">
    <property type="entry name" value="Aminotrans_3"/>
</dbReference>
<comment type="similarity">
    <text evidence="2 6">Belongs to the class-III pyridoxal-phosphate-dependent aminotransferase family.</text>
</comment>
<evidence type="ECO:0000256" key="5">
    <source>
        <dbReference type="ARBA" id="ARBA00022898"/>
    </source>
</evidence>
<dbReference type="EMBL" id="HBNS01048698">
    <property type="protein sequence ID" value="CAE4649813.1"/>
    <property type="molecule type" value="Transcribed_RNA"/>
</dbReference>
<dbReference type="PANTHER" id="PTHR11986:SF79">
    <property type="entry name" value="ACETYLORNITHINE AMINOTRANSFERASE, MITOCHONDRIAL"/>
    <property type="match status" value="1"/>
</dbReference>
<dbReference type="PIRSF" id="PIRSF000521">
    <property type="entry name" value="Transaminase_4ab_Lys_Orn"/>
    <property type="match status" value="1"/>
</dbReference>
<evidence type="ECO:0000256" key="6">
    <source>
        <dbReference type="RuleBase" id="RU003560"/>
    </source>
</evidence>
<dbReference type="GO" id="GO:0008483">
    <property type="term" value="F:transaminase activity"/>
    <property type="evidence" value="ECO:0007669"/>
    <property type="project" value="UniProtKB-KW"/>
</dbReference>
<dbReference type="CDD" id="cd00610">
    <property type="entry name" value="OAT_like"/>
    <property type="match status" value="1"/>
</dbReference>
<keyword evidence="4" id="KW-0808">Transferase</keyword>
<protein>
    <recommendedName>
        <fullName evidence="8">4-aminobutyrate--2-oxoglutarate transaminase</fullName>
    </recommendedName>
</protein>
<reference evidence="7" key="1">
    <citation type="submission" date="2021-01" db="EMBL/GenBank/DDBJ databases">
        <authorList>
            <person name="Corre E."/>
            <person name="Pelletier E."/>
            <person name="Niang G."/>
            <person name="Scheremetjew M."/>
            <person name="Finn R."/>
            <person name="Kale V."/>
            <person name="Holt S."/>
            <person name="Cochrane G."/>
            <person name="Meng A."/>
            <person name="Brown T."/>
            <person name="Cohen L."/>
        </authorList>
    </citation>
    <scope>NUCLEOTIDE SEQUENCE</scope>
    <source>
        <strain evidence="7">GSO104</strain>
    </source>
</reference>